<dbReference type="AlphaFoldDB" id="A0A916SXR0"/>
<evidence type="ECO:0008006" key="5">
    <source>
        <dbReference type="Google" id="ProtNLM"/>
    </source>
</evidence>
<feature type="compositionally biased region" description="Basic and acidic residues" evidence="1">
    <location>
        <begin position="316"/>
        <end position="326"/>
    </location>
</feature>
<evidence type="ECO:0000256" key="1">
    <source>
        <dbReference type="SAM" id="MobiDB-lite"/>
    </source>
</evidence>
<feature type="compositionally biased region" description="Basic residues" evidence="1">
    <location>
        <begin position="44"/>
        <end position="59"/>
    </location>
</feature>
<feature type="compositionally biased region" description="Acidic residues" evidence="1">
    <location>
        <begin position="81"/>
        <end position="93"/>
    </location>
</feature>
<dbReference type="NCBIfam" id="NF045516">
    <property type="entry name" value="GlpR"/>
    <property type="match status" value="1"/>
</dbReference>
<evidence type="ECO:0000313" key="4">
    <source>
        <dbReference type="Proteomes" id="UP000621454"/>
    </source>
</evidence>
<name>A0A916SXR0_9ACTN</name>
<reference evidence="3" key="2">
    <citation type="submission" date="2020-09" db="EMBL/GenBank/DDBJ databases">
        <authorList>
            <person name="Sun Q."/>
            <person name="Zhou Y."/>
        </authorList>
    </citation>
    <scope>NUCLEOTIDE SEQUENCE</scope>
    <source>
        <strain evidence="3">CGMCC 1.12827</strain>
    </source>
</reference>
<dbReference type="RefSeq" id="WP_188584882.1">
    <property type="nucleotide sequence ID" value="NZ_BMGC01000002.1"/>
</dbReference>
<proteinExistence type="predicted"/>
<reference evidence="3" key="1">
    <citation type="journal article" date="2014" name="Int. J. Syst. Evol. Microbiol.">
        <title>Complete genome sequence of Corynebacterium casei LMG S-19264T (=DSM 44701T), isolated from a smear-ripened cheese.</title>
        <authorList>
            <consortium name="US DOE Joint Genome Institute (JGI-PGF)"/>
            <person name="Walter F."/>
            <person name="Albersmeier A."/>
            <person name="Kalinowski J."/>
            <person name="Ruckert C."/>
        </authorList>
    </citation>
    <scope>NUCLEOTIDE SEQUENCE</scope>
    <source>
        <strain evidence="3">CGMCC 1.12827</strain>
    </source>
</reference>
<organism evidence="3 4">
    <name type="scientific">Gordonia jinhuaensis</name>
    <dbReference type="NCBI Taxonomy" id="1517702"/>
    <lineage>
        <taxon>Bacteria</taxon>
        <taxon>Bacillati</taxon>
        <taxon>Actinomycetota</taxon>
        <taxon>Actinomycetes</taxon>
        <taxon>Mycobacteriales</taxon>
        <taxon>Gordoniaceae</taxon>
        <taxon>Gordonia</taxon>
    </lineage>
</organism>
<protein>
    <recommendedName>
        <fullName evidence="5">Transmembrane protein</fullName>
    </recommendedName>
</protein>
<dbReference type="Proteomes" id="UP000621454">
    <property type="component" value="Unassembled WGS sequence"/>
</dbReference>
<sequence>MPNSVLWICLVVVWLFVLAPMMIKRRPEVRKTTDVALATRVLHRGGKSVRAKSRRPAGRHPHDPDWEPPAREYRKAGQALTDDDDHPDLDDELVAEKDTVATGSAKESTGRASKGSESTARGSKTAADALSDAPTAVMQAVNVDADELVDLDAAHARVKAAREAELDDAAVDDPTVDTHDGNTHDGDTIDAELVDVSVTEARIVAETVDDADIVDVEIEDLEIDDVEIEFVADVTESDLIDEGEDIAAEDIEGDDFDADLDHDDFDDEWDGDLEDEADRDEALDDEARDDAALDDEALDDKVEADTVRPLRNSRRGGYDPEADRRRTEKKYRVRQRTTLGLAALAIIGLALGFVLGTAGWVIGAVFCVVFVGYLAALRRTVRIEQRIRAQRAARAARDRRAQQRRRNEESRADVPSRLRRPGAVVLEIDDEDPAFDHLPHFTARVRRDEVDLDRAVG</sequence>
<feature type="compositionally biased region" description="Polar residues" evidence="1">
    <location>
        <begin position="101"/>
        <end position="122"/>
    </location>
</feature>
<evidence type="ECO:0000313" key="3">
    <source>
        <dbReference type="EMBL" id="GGB18817.1"/>
    </source>
</evidence>
<feature type="region of interest" description="Disordered" evidence="1">
    <location>
        <begin position="394"/>
        <end position="416"/>
    </location>
</feature>
<keyword evidence="2" id="KW-1133">Transmembrane helix</keyword>
<gene>
    <name evidence="3" type="ORF">GCM10011489_03660</name>
</gene>
<dbReference type="InterPro" id="IPR053779">
    <property type="entry name" value="GlpR"/>
</dbReference>
<evidence type="ECO:0000256" key="2">
    <source>
        <dbReference type="SAM" id="Phobius"/>
    </source>
</evidence>
<keyword evidence="2" id="KW-0472">Membrane</keyword>
<comment type="caution">
    <text evidence="3">The sequence shown here is derived from an EMBL/GenBank/DDBJ whole genome shotgun (WGS) entry which is preliminary data.</text>
</comment>
<keyword evidence="4" id="KW-1185">Reference proteome</keyword>
<feature type="region of interest" description="Disordered" evidence="1">
    <location>
        <begin position="309"/>
        <end position="329"/>
    </location>
</feature>
<accession>A0A916SXR0</accession>
<feature type="transmembrane region" description="Helical" evidence="2">
    <location>
        <begin position="338"/>
        <end position="355"/>
    </location>
</feature>
<feature type="compositionally biased region" description="Basic and acidic residues" evidence="1">
    <location>
        <begin position="395"/>
        <end position="416"/>
    </location>
</feature>
<feature type="compositionally biased region" description="Basic and acidic residues" evidence="1">
    <location>
        <begin position="60"/>
        <end position="75"/>
    </location>
</feature>
<keyword evidence="2" id="KW-0812">Transmembrane</keyword>
<feature type="region of interest" description="Disordered" evidence="1">
    <location>
        <begin position="44"/>
        <end position="131"/>
    </location>
</feature>
<feature type="transmembrane region" description="Helical" evidence="2">
    <location>
        <begin position="361"/>
        <end position="381"/>
    </location>
</feature>
<feature type="transmembrane region" description="Helical" evidence="2">
    <location>
        <begin position="6"/>
        <end position="23"/>
    </location>
</feature>
<feature type="region of interest" description="Disordered" evidence="1">
    <location>
        <begin position="250"/>
        <end position="290"/>
    </location>
</feature>
<dbReference type="EMBL" id="BMGC01000002">
    <property type="protein sequence ID" value="GGB18817.1"/>
    <property type="molecule type" value="Genomic_DNA"/>
</dbReference>